<dbReference type="InterPro" id="IPR036926">
    <property type="entry name" value="Thymidate_synth/dCMP_Mease_sf"/>
</dbReference>
<proteinExistence type="predicted"/>
<reference evidence="1 2" key="1">
    <citation type="submission" date="2015-02" db="EMBL/GenBank/DDBJ databases">
        <title>Whole genome shotgun sequencing of cultured foodborne pathogen.</title>
        <authorList>
            <person name="Timme R."/>
            <person name="Allard M.W."/>
            <person name="Strain E."/>
            <person name="Evans P.S."/>
            <person name="Brown E."/>
        </authorList>
    </citation>
    <scope>NUCLEOTIDE SEQUENCE [LARGE SCALE GENOMIC DNA]</scope>
    <source>
        <strain evidence="1 2">GCSL-TSO-24</strain>
    </source>
</reference>
<protein>
    <recommendedName>
        <fullName evidence="3">Thymidylate synthase</fullName>
    </recommendedName>
</protein>
<name>A0A0D8LBS4_MORMO</name>
<dbReference type="PATRIC" id="fig|582.24.peg.1520"/>
<dbReference type="Gene3D" id="3.30.572.10">
    <property type="entry name" value="Thymidylate synthase/dCMP hydroxymethylase domain"/>
    <property type="match status" value="1"/>
</dbReference>
<evidence type="ECO:0000313" key="2">
    <source>
        <dbReference type="Proteomes" id="UP000032582"/>
    </source>
</evidence>
<sequence>MYSIKESTIGKAWVSLVKLVQDEGIQLVGEGMEITNVVVQFEHDTSQKDSILEQFADRKMIESMGFVFFGRGEDRLGHSYKDLMIGPLGRNDFSDVIALLKEKSVCKRATITFKPKGTGKVPCLNVINFIVRNDQVQVSYFARGQDAYKKFFADAVAVAEMQGLVAKELSLPVGTITGFIASAHNYFEDAPQYEALLEKNKL</sequence>
<evidence type="ECO:0000313" key="1">
    <source>
        <dbReference type="EMBL" id="KJF78581.1"/>
    </source>
</evidence>
<organism evidence="1 2">
    <name type="scientific">Morganella morganii</name>
    <name type="common">Proteus morganii</name>
    <dbReference type="NCBI Taxonomy" id="582"/>
    <lineage>
        <taxon>Bacteria</taxon>
        <taxon>Pseudomonadati</taxon>
        <taxon>Pseudomonadota</taxon>
        <taxon>Gammaproteobacteria</taxon>
        <taxon>Enterobacterales</taxon>
        <taxon>Morganellaceae</taxon>
        <taxon>Morganella</taxon>
    </lineage>
</organism>
<gene>
    <name evidence="1" type="ORF">UA45_05000</name>
</gene>
<dbReference type="AlphaFoldDB" id="A0A0D8LBS4"/>
<comment type="caution">
    <text evidence="1">The sequence shown here is derived from an EMBL/GenBank/DDBJ whole genome shotgun (WGS) entry which is preliminary data.</text>
</comment>
<dbReference type="Proteomes" id="UP000032582">
    <property type="component" value="Unassembled WGS sequence"/>
</dbReference>
<dbReference type="EMBL" id="JZSH01000035">
    <property type="protein sequence ID" value="KJF78581.1"/>
    <property type="molecule type" value="Genomic_DNA"/>
</dbReference>
<evidence type="ECO:0008006" key="3">
    <source>
        <dbReference type="Google" id="ProtNLM"/>
    </source>
</evidence>
<dbReference type="SUPFAM" id="SSF55831">
    <property type="entry name" value="Thymidylate synthase/dCMP hydroxymethylase"/>
    <property type="match status" value="1"/>
</dbReference>
<accession>A0A0D8LBS4</accession>